<dbReference type="PANTHER" id="PTHR14187:SF5">
    <property type="entry name" value="HEAT SHOCK 70 KDA PROTEIN 12A"/>
    <property type="match status" value="1"/>
</dbReference>
<name>A0A8W8LFW9_MAGGI</name>
<dbReference type="EnsemblMetazoa" id="G278.1">
    <property type="protein sequence ID" value="G278.1:cds"/>
    <property type="gene ID" value="G278"/>
</dbReference>
<accession>A0A8W8LFW9</accession>
<evidence type="ECO:0000313" key="2">
    <source>
        <dbReference type="Proteomes" id="UP000005408"/>
    </source>
</evidence>
<proteinExistence type="predicted"/>
<dbReference type="PANTHER" id="PTHR14187">
    <property type="entry name" value="ALPHA KINASE/ELONGATION FACTOR 2 KINASE"/>
    <property type="match status" value="1"/>
</dbReference>
<reference evidence="1" key="1">
    <citation type="submission" date="2022-08" db="UniProtKB">
        <authorList>
            <consortium name="EnsemblMetazoa"/>
        </authorList>
    </citation>
    <scope>IDENTIFICATION</scope>
    <source>
        <strain evidence="1">05x7-T-G4-1.051#20</strain>
    </source>
</reference>
<evidence type="ECO:0000313" key="1">
    <source>
        <dbReference type="EnsemblMetazoa" id="G278.1:cds"/>
    </source>
</evidence>
<keyword evidence="2" id="KW-1185">Reference proteome</keyword>
<organism evidence="1 2">
    <name type="scientific">Magallana gigas</name>
    <name type="common">Pacific oyster</name>
    <name type="synonym">Crassostrea gigas</name>
    <dbReference type="NCBI Taxonomy" id="29159"/>
    <lineage>
        <taxon>Eukaryota</taxon>
        <taxon>Metazoa</taxon>
        <taxon>Spiralia</taxon>
        <taxon>Lophotrochozoa</taxon>
        <taxon>Mollusca</taxon>
        <taxon>Bivalvia</taxon>
        <taxon>Autobranchia</taxon>
        <taxon>Pteriomorphia</taxon>
        <taxon>Ostreida</taxon>
        <taxon>Ostreoidea</taxon>
        <taxon>Ostreidae</taxon>
        <taxon>Magallana</taxon>
    </lineage>
</organism>
<sequence>MEHFKNEGRSEFLEFLRGFELKRRSFNKDSMKRVVLKIPPALVDILSEKSGEEFEEKFKTLERNKALSFSGDKLNIDNSLFASFFESSMNDIISHIEDIFNADICRHLVGVVMVGGFSENQKEKLRIIEETPICMGIFSKFYTIGQQVSLDEAVEETTTDSFVDEYRKHLRDEPINVNVFISKKEAPMYVDECGCELLGKIIIECKNDERKWPERVFVKTRMEIAGTEIKVTASTHTGESVDASFEFL</sequence>
<dbReference type="AlphaFoldDB" id="A0A8W8LFW9"/>
<dbReference type="Proteomes" id="UP000005408">
    <property type="component" value="Unassembled WGS sequence"/>
</dbReference>
<protein>
    <submittedName>
        <fullName evidence="1">Uncharacterized protein</fullName>
    </submittedName>
</protein>